<evidence type="ECO:0000313" key="1">
    <source>
        <dbReference type="EMBL" id="CAI9738886.1"/>
    </source>
</evidence>
<reference evidence="1" key="1">
    <citation type="submission" date="2023-08" db="EMBL/GenBank/DDBJ databases">
        <authorList>
            <person name="Alioto T."/>
            <person name="Alioto T."/>
            <person name="Gomez Garrido J."/>
        </authorList>
    </citation>
    <scope>NUCLEOTIDE SEQUENCE</scope>
</reference>
<dbReference type="EMBL" id="OX597835">
    <property type="protein sequence ID" value="CAI9738886.1"/>
    <property type="molecule type" value="Genomic_DNA"/>
</dbReference>
<dbReference type="Proteomes" id="UP001162480">
    <property type="component" value="Chromosome 22"/>
</dbReference>
<evidence type="ECO:0000313" key="2">
    <source>
        <dbReference type="Proteomes" id="UP001162480"/>
    </source>
</evidence>
<gene>
    <name evidence="1" type="ORF">OCTVUL_1B013311</name>
</gene>
<name>A0AA36BQV5_OCTVU</name>
<dbReference type="AlphaFoldDB" id="A0AA36BQV5"/>
<organism evidence="1 2">
    <name type="scientific">Octopus vulgaris</name>
    <name type="common">Common octopus</name>
    <dbReference type="NCBI Taxonomy" id="6645"/>
    <lineage>
        <taxon>Eukaryota</taxon>
        <taxon>Metazoa</taxon>
        <taxon>Spiralia</taxon>
        <taxon>Lophotrochozoa</taxon>
        <taxon>Mollusca</taxon>
        <taxon>Cephalopoda</taxon>
        <taxon>Coleoidea</taxon>
        <taxon>Octopodiformes</taxon>
        <taxon>Octopoda</taxon>
        <taxon>Incirrata</taxon>
        <taxon>Octopodidae</taxon>
        <taxon>Octopus</taxon>
    </lineage>
</organism>
<accession>A0AA36BQV5</accession>
<proteinExistence type="predicted"/>
<keyword evidence="2" id="KW-1185">Reference proteome</keyword>
<sequence length="114" mass="13296">MICYGCQAEYLCTSYYQFYTCDIPKLFRRFNIVFFVARHVRGTNYKVTNSSLETKTRIERQKTHWISKRQRVTWSRRDYGNNGGGIGCDGCGANCDDDNMHITEVVPDLRLAIH</sequence>
<protein>
    <submittedName>
        <fullName evidence="1">Uncharacterized protein</fullName>
    </submittedName>
</protein>